<evidence type="ECO:0000256" key="3">
    <source>
        <dbReference type="ARBA" id="ARBA00023004"/>
    </source>
</evidence>
<evidence type="ECO:0000256" key="2">
    <source>
        <dbReference type="ARBA" id="ARBA00023002"/>
    </source>
</evidence>
<gene>
    <name evidence="6" type="ORF">ALEPTO_LOCUS677</name>
</gene>
<evidence type="ECO:0000256" key="1">
    <source>
        <dbReference type="ARBA" id="ARBA00022723"/>
    </source>
</evidence>
<evidence type="ECO:0000259" key="5">
    <source>
        <dbReference type="Pfam" id="PF05347"/>
    </source>
</evidence>
<dbReference type="GO" id="GO:0016491">
    <property type="term" value="F:oxidoreductase activity"/>
    <property type="evidence" value="ECO:0007669"/>
    <property type="project" value="UniProtKB-KW"/>
</dbReference>
<dbReference type="Proteomes" id="UP000789508">
    <property type="component" value="Unassembled WGS sequence"/>
</dbReference>
<evidence type="ECO:0000256" key="4">
    <source>
        <dbReference type="SAM" id="MobiDB-lite"/>
    </source>
</evidence>
<accession>A0A9N8V7K1</accession>
<dbReference type="AlphaFoldDB" id="A0A9N8V7K1"/>
<dbReference type="PANTHER" id="PTHR10209">
    <property type="entry name" value="OXIDOREDUCTASE, 2OG-FE II OXYGENASE FAMILY PROTEIN"/>
    <property type="match status" value="1"/>
</dbReference>
<dbReference type="GO" id="GO:0046872">
    <property type="term" value="F:metal ion binding"/>
    <property type="evidence" value="ECO:0007669"/>
    <property type="project" value="UniProtKB-KW"/>
</dbReference>
<evidence type="ECO:0000313" key="6">
    <source>
        <dbReference type="EMBL" id="CAG8445874.1"/>
    </source>
</evidence>
<reference evidence="6" key="1">
    <citation type="submission" date="2021-06" db="EMBL/GenBank/DDBJ databases">
        <authorList>
            <person name="Kallberg Y."/>
            <person name="Tangrot J."/>
            <person name="Rosling A."/>
        </authorList>
    </citation>
    <scope>NUCLEOTIDE SEQUENCE</scope>
    <source>
        <strain evidence="6">FL130A</strain>
    </source>
</reference>
<feature type="domain" description="Complex 1 LYR protein" evidence="5">
    <location>
        <begin position="86"/>
        <end position="128"/>
    </location>
</feature>
<name>A0A9N8V7K1_9GLOM</name>
<dbReference type="SUPFAM" id="SSF51197">
    <property type="entry name" value="Clavaminate synthase-like"/>
    <property type="match status" value="1"/>
</dbReference>
<dbReference type="InterPro" id="IPR027443">
    <property type="entry name" value="IPNS-like_sf"/>
</dbReference>
<dbReference type="InterPro" id="IPR008011">
    <property type="entry name" value="Complex1_LYR_dom"/>
</dbReference>
<feature type="region of interest" description="Disordered" evidence="4">
    <location>
        <begin position="30"/>
        <end position="61"/>
    </location>
</feature>
<dbReference type="EMBL" id="CAJVPS010000052">
    <property type="protein sequence ID" value="CAG8445874.1"/>
    <property type="molecule type" value="Genomic_DNA"/>
</dbReference>
<dbReference type="InterPro" id="IPR045293">
    <property type="entry name" value="Complex1_LYR_LYRM2"/>
</dbReference>
<dbReference type="OrthoDB" id="10248513at2759"/>
<sequence>MSLSKKLGSIFTSETRNLSPKVEKWLVKKSAGEKAKTVDKSQTSTEITQPSTEITNASQSSKYPTLRERKMLKDGLTLQHFILKPQVLQLYKEILATIEWMDDPQAAKELRIWVRQEFERYRHEKDIQIMTNTTTSTPFILPIINLGLYLDDKNSTKAIEECKKTANALRDYGALLVKDPRVTEEDNARFLDLVEDYFAQPFDIKLQDARPEFGYQVGVTPEFTEEPKCKRDPHCQDVIAKIPVSNKPLEFVGPDPKWRFFWRIGGQPKQTKFPRLNADPVIPAAFKDEWPKTMDTWGAQMHQAVLGITEMASAGFGMDANTLPDMTKFGPHLLAPTASDLEKFGKVGTVLAGFHYDLNFLTIHGKSRFPGLNIWPRNGAEKIAVRVPDGHLLVQAGKQFEWLTGGEVMAGYHEVVVTEDTLKTIEKVKITRPDRPLWRISSTFFLHIASDELLRPLKPFKGDPIRYPPTLAGDQVKYELGLIELMKS</sequence>
<proteinExistence type="predicted"/>
<keyword evidence="2" id="KW-0560">Oxidoreductase</keyword>
<feature type="compositionally biased region" description="Basic and acidic residues" evidence="4">
    <location>
        <begin position="30"/>
        <end position="39"/>
    </location>
</feature>
<dbReference type="Pfam" id="PF05347">
    <property type="entry name" value="Complex1_LYR"/>
    <property type="match status" value="1"/>
</dbReference>
<dbReference type="PANTHER" id="PTHR10209:SF874">
    <property type="entry name" value="2-OXOGLUTARATE (2OG) AND FE(II)-DEPENDENT OXYGENASE SUPERFAMILY PROTEIN"/>
    <property type="match status" value="1"/>
</dbReference>
<keyword evidence="7" id="KW-1185">Reference proteome</keyword>
<feature type="compositionally biased region" description="Polar residues" evidence="4">
    <location>
        <begin position="40"/>
        <end position="61"/>
    </location>
</feature>
<keyword evidence="1" id="KW-0479">Metal-binding</keyword>
<comment type="caution">
    <text evidence="6">The sequence shown here is derived from an EMBL/GenBank/DDBJ whole genome shotgun (WGS) entry which is preliminary data.</text>
</comment>
<dbReference type="Gene3D" id="2.60.120.330">
    <property type="entry name" value="B-lactam Antibiotic, Isopenicillin N Synthase, Chain"/>
    <property type="match status" value="1"/>
</dbReference>
<protein>
    <submittedName>
        <fullName evidence="6">14604_t:CDS:1</fullName>
    </submittedName>
</protein>
<evidence type="ECO:0000313" key="7">
    <source>
        <dbReference type="Proteomes" id="UP000789508"/>
    </source>
</evidence>
<keyword evidence="3" id="KW-0408">Iron</keyword>
<dbReference type="CDD" id="cd20262">
    <property type="entry name" value="Complex1_LYR_LYRM2"/>
    <property type="match status" value="1"/>
</dbReference>
<organism evidence="6 7">
    <name type="scientific">Ambispora leptoticha</name>
    <dbReference type="NCBI Taxonomy" id="144679"/>
    <lineage>
        <taxon>Eukaryota</taxon>
        <taxon>Fungi</taxon>
        <taxon>Fungi incertae sedis</taxon>
        <taxon>Mucoromycota</taxon>
        <taxon>Glomeromycotina</taxon>
        <taxon>Glomeromycetes</taxon>
        <taxon>Archaeosporales</taxon>
        <taxon>Ambisporaceae</taxon>
        <taxon>Ambispora</taxon>
    </lineage>
</organism>